<reference evidence="2" key="1">
    <citation type="submission" date="2019-06" db="EMBL/GenBank/DDBJ databases">
        <authorList>
            <person name="Zheng W."/>
        </authorList>
    </citation>
    <scope>NUCLEOTIDE SEQUENCE</scope>
    <source>
        <strain evidence="2">QDHG01</strain>
    </source>
</reference>
<accession>A0A8J8TAD9</accession>
<evidence type="ECO:0000256" key="1">
    <source>
        <dbReference type="SAM" id="MobiDB-lite"/>
    </source>
</evidence>
<keyword evidence="3" id="KW-1185">Reference proteome</keyword>
<name>A0A8J8TAD9_HALGN</name>
<comment type="caution">
    <text evidence="2">The sequence shown here is derived from an EMBL/GenBank/DDBJ whole genome shotgun (WGS) entry which is preliminary data.</text>
</comment>
<feature type="region of interest" description="Disordered" evidence="1">
    <location>
        <begin position="70"/>
        <end position="92"/>
    </location>
</feature>
<protein>
    <submittedName>
        <fullName evidence="2">Uncharacterized protein</fullName>
    </submittedName>
</protein>
<dbReference type="Proteomes" id="UP000785679">
    <property type="component" value="Unassembled WGS sequence"/>
</dbReference>
<evidence type="ECO:0000313" key="2">
    <source>
        <dbReference type="EMBL" id="TNV88189.1"/>
    </source>
</evidence>
<dbReference type="AlphaFoldDB" id="A0A8J8TAD9"/>
<proteinExistence type="predicted"/>
<feature type="compositionally biased region" description="Low complexity" evidence="1">
    <location>
        <begin position="70"/>
        <end position="82"/>
    </location>
</feature>
<dbReference type="EMBL" id="RRYP01000041">
    <property type="protein sequence ID" value="TNV88189.1"/>
    <property type="molecule type" value="Genomic_DNA"/>
</dbReference>
<gene>
    <name evidence="2" type="ORF">FGO68_gene11545</name>
</gene>
<sequence>MFNHCEWQPSFTGTIFPQKLNLLPETFILWAAHHDALGLYKHENQPNSEDCQDNGKAIFLHLLYSLAPSRTSSMSSTPQSPSHQLHRMEPFP</sequence>
<organism evidence="2 3">
    <name type="scientific">Halteria grandinella</name>
    <dbReference type="NCBI Taxonomy" id="5974"/>
    <lineage>
        <taxon>Eukaryota</taxon>
        <taxon>Sar</taxon>
        <taxon>Alveolata</taxon>
        <taxon>Ciliophora</taxon>
        <taxon>Intramacronucleata</taxon>
        <taxon>Spirotrichea</taxon>
        <taxon>Stichotrichia</taxon>
        <taxon>Sporadotrichida</taxon>
        <taxon>Halteriidae</taxon>
        <taxon>Halteria</taxon>
    </lineage>
</organism>
<evidence type="ECO:0000313" key="3">
    <source>
        <dbReference type="Proteomes" id="UP000785679"/>
    </source>
</evidence>